<protein>
    <submittedName>
        <fullName evidence="1">Uncharacterized protein</fullName>
    </submittedName>
</protein>
<comment type="caution">
    <text evidence="1">The sequence shown here is derived from an EMBL/GenBank/DDBJ whole genome shotgun (WGS) entry which is preliminary data.</text>
</comment>
<evidence type="ECO:0000313" key="1">
    <source>
        <dbReference type="EMBL" id="KAI4320960.1"/>
    </source>
</evidence>
<organism evidence="1 2">
    <name type="scientific">Melastoma candidum</name>
    <dbReference type="NCBI Taxonomy" id="119954"/>
    <lineage>
        <taxon>Eukaryota</taxon>
        <taxon>Viridiplantae</taxon>
        <taxon>Streptophyta</taxon>
        <taxon>Embryophyta</taxon>
        <taxon>Tracheophyta</taxon>
        <taxon>Spermatophyta</taxon>
        <taxon>Magnoliopsida</taxon>
        <taxon>eudicotyledons</taxon>
        <taxon>Gunneridae</taxon>
        <taxon>Pentapetalae</taxon>
        <taxon>rosids</taxon>
        <taxon>malvids</taxon>
        <taxon>Myrtales</taxon>
        <taxon>Melastomataceae</taxon>
        <taxon>Melastomatoideae</taxon>
        <taxon>Melastomateae</taxon>
        <taxon>Melastoma</taxon>
    </lineage>
</organism>
<reference evidence="2" key="1">
    <citation type="journal article" date="2023" name="Front. Plant Sci.">
        <title>Chromosomal-level genome assembly of Melastoma candidum provides insights into trichome evolution.</title>
        <authorList>
            <person name="Zhong Y."/>
            <person name="Wu W."/>
            <person name="Sun C."/>
            <person name="Zou P."/>
            <person name="Liu Y."/>
            <person name="Dai S."/>
            <person name="Zhou R."/>
        </authorList>
    </citation>
    <scope>NUCLEOTIDE SEQUENCE [LARGE SCALE GENOMIC DNA]</scope>
</reference>
<accession>A0ACB9MDX9</accession>
<dbReference type="Proteomes" id="UP001057402">
    <property type="component" value="Chromosome 10"/>
</dbReference>
<sequence length="103" mass="11690">MSEKRVHLDESGHNYAVFTRELGVLRSRAAGAQSREEAFDGHMAIGRVLYEHQLFKEALVSFKRACELQPVDVQPHFRAGNCLYILGRCREAKEEFLLALLSA</sequence>
<proteinExistence type="predicted"/>
<evidence type="ECO:0000313" key="2">
    <source>
        <dbReference type="Proteomes" id="UP001057402"/>
    </source>
</evidence>
<keyword evidence="2" id="KW-1185">Reference proteome</keyword>
<dbReference type="EMBL" id="CM042889">
    <property type="protein sequence ID" value="KAI4320960.1"/>
    <property type="molecule type" value="Genomic_DNA"/>
</dbReference>
<name>A0ACB9MDX9_9MYRT</name>
<gene>
    <name evidence="1" type="ORF">MLD38_034391</name>
</gene>